<evidence type="ECO:0008006" key="3">
    <source>
        <dbReference type="Google" id="ProtNLM"/>
    </source>
</evidence>
<evidence type="ECO:0000313" key="2">
    <source>
        <dbReference type="Proteomes" id="UP001529491"/>
    </source>
</evidence>
<reference evidence="1 2" key="1">
    <citation type="submission" date="2023-10" db="EMBL/GenBank/DDBJ databases">
        <title>Complete genome sequence of Shewanella sp. DAU334.</title>
        <authorList>
            <person name="Lee Y.-S."/>
            <person name="Jeong H.-R."/>
            <person name="Hwang E.-J."/>
            <person name="Choi Y.-L."/>
            <person name="Kim G.-D."/>
        </authorList>
    </citation>
    <scope>NUCLEOTIDE SEQUENCE [LARGE SCALE GENOMIC DNA]</scope>
    <source>
        <strain evidence="1 2">DAU334</strain>
    </source>
</reference>
<dbReference type="Proteomes" id="UP001529491">
    <property type="component" value="Chromosome"/>
</dbReference>
<evidence type="ECO:0000313" key="1">
    <source>
        <dbReference type="EMBL" id="WOT03935.1"/>
    </source>
</evidence>
<protein>
    <recommendedName>
        <fullName evidence="3">Lipoprotein</fullName>
    </recommendedName>
</protein>
<organism evidence="1 2">
    <name type="scientific">Shewanella youngdeokensis</name>
    <dbReference type="NCBI Taxonomy" id="2999068"/>
    <lineage>
        <taxon>Bacteria</taxon>
        <taxon>Pseudomonadati</taxon>
        <taxon>Pseudomonadota</taxon>
        <taxon>Gammaproteobacteria</taxon>
        <taxon>Alteromonadales</taxon>
        <taxon>Shewanellaceae</taxon>
        <taxon>Shewanella</taxon>
    </lineage>
</organism>
<dbReference type="PROSITE" id="PS51257">
    <property type="entry name" value="PROKAR_LIPOPROTEIN"/>
    <property type="match status" value="1"/>
</dbReference>
<accession>A0ABZ0JUE5</accession>
<dbReference type="RefSeq" id="WP_310471566.1">
    <property type="nucleotide sequence ID" value="NZ_CP136522.1"/>
</dbReference>
<sequence>MLKHILFITVLSIITGCNQQISNADLSDSSVPLLSTPELSSIGFLNAIYVERDVEKAKLFVDAPMKSILAHYYIAASVQRHMLNLSMTDVEMVVDEVGIDFFRKSTQDVTVIVKMKGLRAGELWVDDRTLRLNKHKDKWIITEILPEK</sequence>
<keyword evidence="2" id="KW-1185">Reference proteome</keyword>
<proteinExistence type="predicted"/>
<gene>
    <name evidence="1" type="ORF">RGE70_11365</name>
</gene>
<dbReference type="EMBL" id="CP136522">
    <property type="protein sequence ID" value="WOT03935.1"/>
    <property type="molecule type" value="Genomic_DNA"/>
</dbReference>
<name>A0ABZ0JUE5_9GAMM</name>